<evidence type="ECO:0000313" key="7">
    <source>
        <dbReference type="EMBL" id="MCZ4552654.1"/>
    </source>
</evidence>
<dbReference type="EMBL" id="JAPWIE010000007">
    <property type="protein sequence ID" value="MCZ4552654.1"/>
    <property type="molecule type" value="Genomic_DNA"/>
</dbReference>
<dbReference type="InterPro" id="IPR001867">
    <property type="entry name" value="OmpR/PhoB-type_DNA-bd"/>
</dbReference>
<dbReference type="Gene3D" id="1.25.40.10">
    <property type="entry name" value="Tetratricopeptide repeat domain"/>
    <property type="match status" value="2"/>
</dbReference>
<dbReference type="PROSITE" id="PS51755">
    <property type="entry name" value="OMPR_PHOB"/>
    <property type="match status" value="1"/>
</dbReference>
<organism evidence="7 8">
    <name type="scientific">Gordonia rubripertincta</name>
    <name type="common">Rhodococcus corallinus</name>
    <dbReference type="NCBI Taxonomy" id="36822"/>
    <lineage>
        <taxon>Bacteria</taxon>
        <taxon>Bacillati</taxon>
        <taxon>Actinomycetota</taxon>
        <taxon>Actinomycetes</taxon>
        <taxon>Mycobacteriales</taxon>
        <taxon>Gordoniaceae</taxon>
        <taxon>Gordonia</taxon>
    </lineage>
</organism>
<accession>A0ABT4N0R7</accession>
<dbReference type="InterPro" id="IPR027417">
    <property type="entry name" value="P-loop_NTPase"/>
</dbReference>
<name>A0ABT4N0R7_GORRU</name>
<dbReference type="SUPFAM" id="SSF46894">
    <property type="entry name" value="C-terminal effector domain of the bipartite response regulators"/>
    <property type="match status" value="1"/>
</dbReference>
<evidence type="ECO:0000256" key="1">
    <source>
        <dbReference type="ARBA" id="ARBA00005820"/>
    </source>
</evidence>
<dbReference type="SUPFAM" id="SSF48452">
    <property type="entry name" value="TPR-like"/>
    <property type="match status" value="2"/>
</dbReference>
<keyword evidence="8" id="KW-1185">Reference proteome</keyword>
<keyword evidence="4" id="KW-0804">Transcription</keyword>
<dbReference type="CDD" id="cd15831">
    <property type="entry name" value="BTAD"/>
    <property type="match status" value="1"/>
</dbReference>
<proteinExistence type="inferred from homology"/>
<evidence type="ECO:0000259" key="6">
    <source>
        <dbReference type="PROSITE" id="PS51755"/>
    </source>
</evidence>
<sequence length="1023" mass="110832">MEYLLLGHMEVCAAGRPLALGGIKQRAVLAILLLNAGTCVDVDRLTELVWDDKPPAKPVTSLRAYVANLRRTLDDAGGGRRLITDATGYRLDTRADTVDIATFESLTASGRKALTVADPVAAERDLKAAIDLWRGQALADFRHQRFADTEIHRLGALRSVATEGYFEAGLLLGRDTELIAGLEDQLAIDPLHERVWGQLMLALYRSGRRAEALRAYHRARTELDTELGVRPGAALERLREDIANQSPDLEYAPLRVEITPVVIATEQRHGVVGRSVELTRLQGLLDRMARGHGSVAVIRGASGMGKTTLASAVIDDGTSRGMASAWSGQPDGVREPPMWAWVHIIRRLAERADPAALEQAYIVAPVIFQGLGSHDGAHTSHLTTEALESRFEAPTEIALVVALLIGRTPTIIVLDDLHRADKASRAVLDVLMSRLQQMPLLVLVTWRDGAADRPLRPRVFDRLLSRPDITVITLEPLTDQSMRDLVRAETGVEASAAFVNSLRKRTGGNPFYIRELARLLHTQGHLHSETTSVELAGMPDAVVGVVRRRMFDLPKRTRDALGIAGMIGVGVESQLLAEVLDITGEELRRRLAPACRIGLLSVSTEWPQRYWFSHDVVREVAVAEYPSTRRQGGHARIARAYAAQAETAGYDRAIAAAEHAWRAGGELEPEVASDVLDNALRRSVSLSEYADIAELTERALEMTHRLPEGDSRLERQARHWLQRATVLAVLRGHASEEATTALNNAFDAGLAMSTNSGFTAAVALRCAMLVAAADYREAGALGEGLLTLYATTGDPIAGAAGYYNRAVAAFMAGDLDAALQAVDDLVDKVPAQTQDNILSFDVRVFGIAAEVYALRGDVGRARAMVQNGIDMAHARGNGFAAAVLSVNLLQVNAIVGDVAGTAVAAADIIVELERTAGTADLLGSAHLIQAWARALEPGGPDTTSQIRDALLEHTSGGTRIFMPLYLMLLAEAETEHGHLDQARTTLHRATLTARASGERVWEQRLPARRELRPASNRLTESAG</sequence>
<dbReference type="InterPro" id="IPR005158">
    <property type="entry name" value="BTAD"/>
</dbReference>
<evidence type="ECO:0000256" key="4">
    <source>
        <dbReference type="ARBA" id="ARBA00023163"/>
    </source>
</evidence>
<dbReference type="Gene3D" id="3.40.50.300">
    <property type="entry name" value="P-loop containing nucleotide triphosphate hydrolases"/>
    <property type="match status" value="1"/>
</dbReference>
<evidence type="ECO:0000256" key="2">
    <source>
        <dbReference type="ARBA" id="ARBA00023015"/>
    </source>
</evidence>
<dbReference type="SMART" id="SM00862">
    <property type="entry name" value="Trans_reg_C"/>
    <property type="match status" value="1"/>
</dbReference>
<dbReference type="RefSeq" id="WP_301573334.1">
    <property type="nucleotide sequence ID" value="NZ_JAPWIE010000007.1"/>
</dbReference>
<keyword evidence="3 5" id="KW-0238">DNA-binding</keyword>
<dbReference type="Proteomes" id="UP001067235">
    <property type="component" value="Unassembled WGS sequence"/>
</dbReference>
<gene>
    <name evidence="7" type="ORF">O4213_21880</name>
</gene>
<comment type="caution">
    <text evidence="7">The sequence shown here is derived from an EMBL/GenBank/DDBJ whole genome shotgun (WGS) entry which is preliminary data.</text>
</comment>
<dbReference type="PANTHER" id="PTHR35807">
    <property type="entry name" value="TRANSCRIPTIONAL REGULATOR REDD-RELATED"/>
    <property type="match status" value="1"/>
</dbReference>
<evidence type="ECO:0000256" key="3">
    <source>
        <dbReference type="ARBA" id="ARBA00023125"/>
    </source>
</evidence>
<dbReference type="InterPro" id="IPR051677">
    <property type="entry name" value="AfsR-DnrI-RedD_regulator"/>
</dbReference>
<dbReference type="Pfam" id="PF13191">
    <property type="entry name" value="AAA_16"/>
    <property type="match status" value="1"/>
</dbReference>
<reference evidence="7" key="1">
    <citation type="submission" date="2022-12" db="EMBL/GenBank/DDBJ databases">
        <authorList>
            <person name="Krivoruchko A.V."/>
            <person name="Elkin A."/>
        </authorList>
    </citation>
    <scope>NUCLEOTIDE SEQUENCE</scope>
    <source>
        <strain evidence="7">IEGM 1388</strain>
    </source>
</reference>
<feature type="domain" description="OmpR/PhoB-type" evidence="6">
    <location>
        <begin position="1"/>
        <end position="93"/>
    </location>
</feature>
<dbReference type="InterPro" id="IPR016032">
    <property type="entry name" value="Sig_transdc_resp-reg_C-effctor"/>
</dbReference>
<dbReference type="Pfam" id="PF03704">
    <property type="entry name" value="BTAD"/>
    <property type="match status" value="1"/>
</dbReference>
<dbReference type="InterPro" id="IPR041664">
    <property type="entry name" value="AAA_16"/>
</dbReference>
<dbReference type="InterPro" id="IPR036388">
    <property type="entry name" value="WH-like_DNA-bd_sf"/>
</dbReference>
<dbReference type="Gene3D" id="1.10.10.10">
    <property type="entry name" value="Winged helix-like DNA-binding domain superfamily/Winged helix DNA-binding domain"/>
    <property type="match status" value="1"/>
</dbReference>
<keyword evidence="2" id="KW-0805">Transcription regulation</keyword>
<dbReference type="SMART" id="SM01043">
    <property type="entry name" value="BTAD"/>
    <property type="match status" value="1"/>
</dbReference>
<evidence type="ECO:0000313" key="8">
    <source>
        <dbReference type="Proteomes" id="UP001067235"/>
    </source>
</evidence>
<evidence type="ECO:0000256" key="5">
    <source>
        <dbReference type="PROSITE-ProRule" id="PRU01091"/>
    </source>
</evidence>
<comment type="similarity">
    <text evidence="1">Belongs to the AfsR/DnrI/RedD regulatory family.</text>
</comment>
<dbReference type="SUPFAM" id="SSF52540">
    <property type="entry name" value="P-loop containing nucleoside triphosphate hydrolases"/>
    <property type="match status" value="1"/>
</dbReference>
<dbReference type="Pfam" id="PF00486">
    <property type="entry name" value="Trans_reg_C"/>
    <property type="match status" value="1"/>
</dbReference>
<dbReference type="PANTHER" id="PTHR35807:SF1">
    <property type="entry name" value="TRANSCRIPTIONAL REGULATOR REDD"/>
    <property type="match status" value="1"/>
</dbReference>
<protein>
    <submittedName>
        <fullName evidence="7">BTAD domain-containing putative transcriptional regulator</fullName>
    </submittedName>
</protein>
<feature type="DNA-binding region" description="OmpR/PhoB-type" evidence="5">
    <location>
        <begin position="1"/>
        <end position="93"/>
    </location>
</feature>
<dbReference type="InterPro" id="IPR011990">
    <property type="entry name" value="TPR-like_helical_dom_sf"/>
</dbReference>